<comment type="caution">
    <text evidence="3">The sequence shown here is derived from an EMBL/GenBank/DDBJ whole genome shotgun (WGS) entry which is preliminary data.</text>
</comment>
<dbReference type="Gene3D" id="1.10.540.10">
    <property type="entry name" value="Acyl-CoA dehydrogenase/oxidase, N-terminal domain"/>
    <property type="match status" value="1"/>
</dbReference>
<dbReference type="RefSeq" id="WP_131938660.1">
    <property type="nucleotide sequence ID" value="NZ_BAAAMX010000009.1"/>
</dbReference>
<dbReference type="Gene3D" id="1.20.140.10">
    <property type="entry name" value="Butyryl-CoA Dehydrogenase, subunit A, domain 3"/>
    <property type="match status" value="1"/>
</dbReference>
<protein>
    <submittedName>
        <fullName evidence="3">Acyl-CoA dehydrogenase</fullName>
    </submittedName>
</protein>
<evidence type="ECO:0000256" key="1">
    <source>
        <dbReference type="ARBA" id="ARBA00023002"/>
    </source>
</evidence>
<dbReference type="SUPFAM" id="SSF56645">
    <property type="entry name" value="Acyl-CoA dehydrogenase NM domain-like"/>
    <property type="match status" value="1"/>
</dbReference>
<dbReference type="SUPFAM" id="SSF47203">
    <property type="entry name" value="Acyl-CoA dehydrogenase C-terminal domain-like"/>
    <property type="match status" value="1"/>
</dbReference>
<dbReference type="GO" id="GO:0050660">
    <property type="term" value="F:flavin adenine dinucleotide binding"/>
    <property type="evidence" value="ECO:0007669"/>
    <property type="project" value="InterPro"/>
</dbReference>
<evidence type="ECO:0000313" key="3">
    <source>
        <dbReference type="EMBL" id="TDC17386.1"/>
    </source>
</evidence>
<dbReference type="InterPro" id="IPR013107">
    <property type="entry name" value="Acyl-CoA_DH_C"/>
</dbReference>
<evidence type="ECO:0000259" key="2">
    <source>
        <dbReference type="Pfam" id="PF08028"/>
    </source>
</evidence>
<keyword evidence="4" id="KW-1185">Reference proteome</keyword>
<sequence length="391" mass="43189">MTVLDEIRRLEPEFRAEEDLSAEQRTLTGRAFTHMRETGLMRGLQPKRWGGAELSLREHLAGVYELGRIAPSAGWVAGVMGSHPWQIALFPEETQAEVWEADPDWNASSSYAPTGKIEPVDGGYRVSGRWSFSSGCDHAQGVILGGFAGKVEAAPGVEVPNYGSALLHRDQYAIEDTWHVRGSRGTGSKDIVVADAFIPARRFLSSPLYEYNPDRPAPGMETNPSALYKVPWAVMFNLVLVAPMLGLARRVLDDWTADTAVRKANWGGTYADDPLMQMHLAEAEWVHDAAVMKMYDAIDTITEAAEAGVFLDKRQRARLRWNITKGCQETGFAINRLMRVASGRTVFVDHPLHRLYQDVIAELGHAFLVSDGVGQYYGAALLDSSAPEVML</sequence>
<gene>
    <name evidence="3" type="ORF">E1284_09575</name>
</gene>
<organism evidence="3 4">
    <name type="scientific">Actinomadura bangladeshensis</name>
    <dbReference type="NCBI Taxonomy" id="453573"/>
    <lineage>
        <taxon>Bacteria</taxon>
        <taxon>Bacillati</taxon>
        <taxon>Actinomycetota</taxon>
        <taxon>Actinomycetes</taxon>
        <taxon>Streptosporangiales</taxon>
        <taxon>Thermomonosporaceae</taxon>
        <taxon>Actinomadura</taxon>
    </lineage>
</organism>
<accession>A0A4V2XNB2</accession>
<dbReference type="OrthoDB" id="3404950at2"/>
<dbReference type="Proteomes" id="UP000295431">
    <property type="component" value="Unassembled WGS sequence"/>
</dbReference>
<dbReference type="InterPro" id="IPR009100">
    <property type="entry name" value="AcylCoA_DH/oxidase_NM_dom_sf"/>
</dbReference>
<reference evidence="3 4" key="1">
    <citation type="submission" date="2019-03" db="EMBL/GenBank/DDBJ databases">
        <title>Draft genome sequences of novel Actinobacteria.</title>
        <authorList>
            <person name="Sahin N."/>
            <person name="Ay H."/>
            <person name="Saygin H."/>
        </authorList>
    </citation>
    <scope>NUCLEOTIDE SEQUENCE [LARGE SCALE GENOMIC DNA]</scope>
    <source>
        <strain evidence="3 4">DSM 45347</strain>
    </source>
</reference>
<proteinExistence type="predicted"/>
<dbReference type="GO" id="GO:0016627">
    <property type="term" value="F:oxidoreductase activity, acting on the CH-CH group of donors"/>
    <property type="evidence" value="ECO:0007669"/>
    <property type="project" value="InterPro"/>
</dbReference>
<name>A0A4V2XNB2_9ACTN</name>
<dbReference type="AlphaFoldDB" id="A0A4V2XNB2"/>
<dbReference type="InterPro" id="IPR036250">
    <property type="entry name" value="AcylCo_DH-like_C"/>
</dbReference>
<dbReference type="InterPro" id="IPR037069">
    <property type="entry name" value="AcylCoA_DH/ox_N_sf"/>
</dbReference>
<dbReference type="InterPro" id="IPR046373">
    <property type="entry name" value="Acyl-CoA_Oxase/DH_mid-dom_sf"/>
</dbReference>
<keyword evidence="1" id="KW-0560">Oxidoreductase</keyword>
<dbReference type="PIRSF" id="PIRSF016578">
    <property type="entry name" value="HsaA"/>
    <property type="match status" value="1"/>
</dbReference>
<dbReference type="Gene3D" id="2.40.110.10">
    <property type="entry name" value="Butyryl-CoA Dehydrogenase, subunit A, domain 2"/>
    <property type="match status" value="1"/>
</dbReference>
<evidence type="ECO:0000313" key="4">
    <source>
        <dbReference type="Proteomes" id="UP000295431"/>
    </source>
</evidence>
<feature type="domain" description="Acyl-CoA dehydrogenase C-terminal" evidence="2">
    <location>
        <begin position="238"/>
        <end position="368"/>
    </location>
</feature>
<dbReference type="Pfam" id="PF08028">
    <property type="entry name" value="Acyl-CoA_dh_2"/>
    <property type="match status" value="1"/>
</dbReference>
<dbReference type="EMBL" id="SMJW01000034">
    <property type="protein sequence ID" value="TDC17386.1"/>
    <property type="molecule type" value="Genomic_DNA"/>
</dbReference>